<organism evidence="2 3">
    <name type="scientific">Algoriphagus aquaeductus</name>
    <dbReference type="NCBI Taxonomy" id="475299"/>
    <lineage>
        <taxon>Bacteria</taxon>
        <taxon>Pseudomonadati</taxon>
        <taxon>Bacteroidota</taxon>
        <taxon>Cytophagia</taxon>
        <taxon>Cytophagales</taxon>
        <taxon>Cyclobacteriaceae</taxon>
        <taxon>Algoriphagus</taxon>
    </lineage>
</organism>
<sequence>MKTILKSVLTLALASGLVLAAQAQKASTAQASATILADLTIDLDVTQNAIAFGNLSANTPGNVVLDANGASNLNTGSVTNVARFDLAGADASVTVSYDPTVTLTITGGGTATMVMTPQVVGDALSTNQSGALAVASGSQVTLSSGLYFLWVGGTIPQLNNQTTGSYEGTFNINVEYN</sequence>
<name>A0A326RWB4_9BACT</name>
<dbReference type="InterPro" id="IPR025514">
    <property type="entry name" value="DUF4402"/>
</dbReference>
<gene>
    <name evidence="2" type="ORF">CLV31_10926</name>
</gene>
<keyword evidence="3" id="KW-1185">Reference proteome</keyword>
<protein>
    <submittedName>
        <fullName evidence="2">Uncharacterized protein DUF4402</fullName>
    </submittedName>
</protein>
<dbReference type="RefSeq" id="WP_181452630.1">
    <property type="nucleotide sequence ID" value="NZ_JBJINY010000084.1"/>
</dbReference>
<comment type="caution">
    <text evidence="2">The sequence shown here is derived from an EMBL/GenBank/DDBJ whole genome shotgun (WGS) entry which is preliminary data.</text>
</comment>
<feature type="chain" id="PRO_5016399886" evidence="1">
    <location>
        <begin position="21"/>
        <end position="177"/>
    </location>
</feature>
<reference evidence="2 3" key="1">
    <citation type="submission" date="2018-06" db="EMBL/GenBank/DDBJ databases">
        <title>Genomic Encyclopedia of Archaeal and Bacterial Type Strains, Phase II (KMG-II): from individual species to whole genera.</title>
        <authorList>
            <person name="Goeker M."/>
        </authorList>
    </citation>
    <scope>NUCLEOTIDE SEQUENCE [LARGE SCALE GENOMIC DNA]</scope>
    <source>
        <strain evidence="2 3">T4</strain>
    </source>
</reference>
<accession>A0A326RWB4</accession>
<evidence type="ECO:0000313" key="3">
    <source>
        <dbReference type="Proteomes" id="UP000248917"/>
    </source>
</evidence>
<evidence type="ECO:0000256" key="1">
    <source>
        <dbReference type="SAM" id="SignalP"/>
    </source>
</evidence>
<evidence type="ECO:0000313" key="2">
    <source>
        <dbReference type="EMBL" id="PZV82165.1"/>
    </source>
</evidence>
<dbReference type="AlphaFoldDB" id="A0A326RWB4"/>
<feature type="signal peptide" evidence="1">
    <location>
        <begin position="1"/>
        <end position="20"/>
    </location>
</feature>
<keyword evidence="1" id="KW-0732">Signal</keyword>
<dbReference type="EMBL" id="QKTX01000009">
    <property type="protein sequence ID" value="PZV82165.1"/>
    <property type="molecule type" value="Genomic_DNA"/>
</dbReference>
<dbReference type="Pfam" id="PF14352">
    <property type="entry name" value="DUF4402"/>
    <property type="match status" value="1"/>
</dbReference>
<dbReference type="Proteomes" id="UP000248917">
    <property type="component" value="Unassembled WGS sequence"/>
</dbReference>
<proteinExistence type="predicted"/>